<dbReference type="CDD" id="cd06558">
    <property type="entry name" value="crotonase-like"/>
    <property type="match status" value="1"/>
</dbReference>
<dbReference type="EC" id="4.2.1.17" evidence="2"/>
<evidence type="ECO:0000256" key="1">
    <source>
        <dbReference type="ARBA" id="ARBA00005254"/>
    </source>
</evidence>
<evidence type="ECO:0000313" key="3">
    <source>
        <dbReference type="Proteomes" id="UP000015380"/>
    </source>
</evidence>
<gene>
    <name evidence="2" type="ORF">CYCME_2341</name>
</gene>
<dbReference type="PANTHER" id="PTHR43802">
    <property type="entry name" value="ENOYL-COA HYDRATASE"/>
    <property type="match status" value="1"/>
</dbReference>
<dbReference type="KEGG" id="cza:CYCME_2341"/>
<reference evidence="3" key="2">
    <citation type="journal article" date="2016" name="Environ. Microbiol. Rep.">
        <title>Analysis of defence systems and a conjugative IncP-1 plasmid in the marine polyaromatic hydrocarbons-degrading bacterium Cycloclasticus sp. 78-ME.</title>
        <authorList>
            <person name="Yakimov M.M."/>
            <person name="Crisafi F."/>
            <person name="Messina E."/>
            <person name="Smedile F."/>
            <person name="Lopatina A."/>
            <person name="Denaro R."/>
            <person name="Pieper D.H."/>
            <person name="Golyshin P.N."/>
            <person name="Giuliano L."/>
        </authorList>
    </citation>
    <scope>NUCLEOTIDE SEQUENCE [LARGE SCALE GENOMIC DNA]</scope>
    <source>
        <strain evidence="3">78-ME</strain>
    </source>
</reference>
<accession>S5TID7</accession>
<dbReference type="eggNOG" id="COG1024">
    <property type="taxonomic scope" value="Bacteria"/>
</dbReference>
<dbReference type="PANTHER" id="PTHR43802:SF1">
    <property type="entry name" value="IP11341P-RELATED"/>
    <property type="match status" value="1"/>
</dbReference>
<dbReference type="Gene3D" id="3.90.226.10">
    <property type="entry name" value="2-enoyl-CoA Hydratase, Chain A, domain 1"/>
    <property type="match status" value="1"/>
</dbReference>
<evidence type="ECO:0000313" key="2">
    <source>
        <dbReference type="EMBL" id="AGS40652.1"/>
    </source>
</evidence>
<dbReference type="Proteomes" id="UP000015380">
    <property type="component" value="Chromosome"/>
</dbReference>
<sequence length="264" mass="28530">MSKYQHYKELKVELNKNILTVTMNRPDKANAINLALHTELSTIFNDAGSDDDVDVVILTGEGKAFSAGGDLPWLQNMIDDQSLWRRTVTEAKRIVFGIIDCEKPIIAKLNGATAGLGATIALYCDIIFASDRAKIGDPHVCVGFVAGDGGSAIWPQLIGYPRAKEYLMTGDLIPAAEAATMGLINHCVPHDELDERVAAFADRLANGPIRAIQGTKVAVNTTLRQLVSANIDASISLEGLSNQSDEHREGVAAFNEGRKPVFKK</sequence>
<dbReference type="InterPro" id="IPR014748">
    <property type="entry name" value="Enoyl-CoA_hydra_C"/>
</dbReference>
<dbReference type="GO" id="GO:0004300">
    <property type="term" value="F:enoyl-CoA hydratase activity"/>
    <property type="evidence" value="ECO:0007669"/>
    <property type="project" value="UniProtKB-EC"/>
</dbReference>
<dbReference type="AlphaFoldDB" id="S5TID7"/>
<dbReference type="InterPro" id="IPR029045">
    <property type="entry name" value="ClpP/crotonase-like_dom_sf"/>
</dbReference>
<keyword evidence="2" id="KW-0456">Lyase</keyword>
<dbReference type="EMBL" id="CP005996">
    <property type="protein sequence ID" value="AGS40652.1"/>
    <property type="molecule type" value="Genomic_DNA"/>
</dbReference>
<protein>
    <submittedName>
        <fullName evidence="2">Enoyl-CoA hydratase</fullName>
        <ecNumber evidence="2">4.2.1.17</ecNumber>
    </submittedName>
</protein>
<dbReference type="Pfam" id="PF00378">
    <property type="entry name" value="ECH_1"/>
    <property type="match status" value="1"/>
</dbReference>
<name>S5TID7_9GAMM</name>
<reference evidence="2 3" key="1">
    <citation type="submission" date="2013-05" db="EMBL/GenBank/DDBJ databases">
        <title>Between feast and famine: a lifestyle of most important marine PAH-degrading bacterium Cycloclasticus sp. 7ME.</title>
        <authorList>
            <person name="Yakimov M.M."/>
            <person name="Messina E."/>
            <person name="Genovese M."/>
            <person name="Denaro R."/>
            <person name="Crisafi F."/>
            <person name="Russo D."/>
            <person name="Cappello S."/>
            <person name="Santisi S."/>
            <person name="Smedile F."/>
            <person name="Golyshina O.V."/>
            <person name="Tran H."/>
            <person name="Pieper D.H."/>
            <person name="Golyshin P.N."/>
            <person name="Giuliano L."/>
        </authorList>
    </citation>
    <scope>NUCLEOTIDE SEQUENCE [LARGE SCALE GENOMIC DNA]</scope>
    <source>
        <strain evidence="2 3">78-ME</strain>
    </source>
</reference>
<keyword evidence="3" id="KW-1185">Reference proteome</keyword>
<dbReference type="PATRIC" id="fig|1198232.3.peg.2307"/>
<dbReference type="Gene3D" id="1.10.12.10">
    <property type="entry name" value="Lyase 2-enoyl-coa Hydratase, Chain A, domain 2"/>
    <property type="match status" value="1"/>
</dbReference>
<dbReference type="InterPro" id="IPR001753">
    <property type="entry name" value="Enoyl-CoA_hydra/iso"/>
</dbReference>
<dbReference type="HOGENOM" id="CLU_009834_7_2_6"/>
<organism evidence="2 3">
    <name type="scientific">Cycloclasticus zancles 78-ME</name>
    <dbReference type="NCBI Taxonomy" id="1198232"/>
    <lineage>
        <taxon>Bacteria</taxon>
        <taxon>Pseudomonadati</taxon>
        <taxon>Pseudomonadota</taxon>
        <taxon>Gammaproteobacteria</taxon>
        <taxon>Thiotrichales</taxon>
        <taxon>Piscirickettsiaceae</taxon>
        <taxon>Cycloclasticus</taxon>
    </lineage>
</organism>
<comment type="similarity">
    <text evidence="1">Belongs to the enoyl-CoA hydratase/isomerase family.</text>
</comment>
<proteinExistence type="inferred from homology"/>
<dbReference type="SUPFAM" id="SSF52096">
    <property type="entry name" value="ClpP/crotonase"/>
    <property type="match status" value="1"/>
</dbReference>